<evidence type="ECO:0000313" key="2">
    <source>
        <dbReference type="Proteomes" id="UP001558613"/>
    </source>
</evidence>
<accession>A0ABR3MSR0</accession>
<proteinExistence type="predicted"/>
<organism evidence="1 2">
    <name type="scientific">Cirrhinus molitorella</name>
    <name type="common">mud carp</name>
    <dbReference type="NCBI Taxonomy" id="172907"/>
    <lineage>
        <taxon>Eukaryota</taxon>
        <taxon>Metazoa</taxon>
        <taxon>Chordata</taxon>
        <taxon>Craniata</taxon>
        <taxon>Vertebrata</taxon>
        <taxon>Euteleostomi</taxon>
        <taxon>Actinopterygii</taxon>
        <taxon>Neopterygii</taxon>
        <taxon>Teleostei</taxon>
        <taxon>Ostariophysi</taxon>
        <taxon>Cypriniformes</taxon>
        <taxon>Cyprinidae</taxon>
        <taxon>Labeoninae</taxon>
        <taxon>Labeonini</taxon>
        <taxon>Cirrhinus</taxon>
    </lineage>
</organism>
<keyword evidence="2" id="KW-1185">Reference proteome</keyword>
<dbReference type="Proteomes" id="UP001558613">
    <property type="component" value="Unassembled WGS sequence"/>
</dbReference>
<reference evidence="1 2" key="1">
    <citation type="submission" date="2023-09" db="EMBL/GenBank/DDBJ databases">
        <authorList>
            <person name="Wang M."/>
        </authorList>
    </citation>
    <scope>NUCLEOTIDE SEQUENCE [LARGE SCALE GENOMIC DNA]</scope>
    <source>
        <strain evidence="1">GT-2023</strain>
        <tissue evidence="1">Liver</tissue>
    </source>
</reference>
<dbReference type="EMBL" id="JAYMGO010000009">
    <property type="protein sequence ID" value="KAL1267672.1"/>
    <property type="molecule type" value="Genomic_DNA"/>
</dbReference>
<name>A0ABR3MSR0_9TELE</name>
<protein>
    <submittedName>
        <fullName evidence="1">Uncharacterized protein</fullName>
    </submittedName>
</protein>
<gene>
    <name evidence="1" type="ORF">QQF64_033035</name>
</gene>
<evidence type="ECO:0000313" key="1">
    <source>
        <dbReference type="EMBL" id="KAL1267672.1"/>
    </source>
</evidence>
<sequence>MELLQSVASGLINQQMNGHRAVFGFASHRKQGEEYHTQRWNFTPKFAYKLSILKVQNRGDLYSSLKADVVTVPSHSLIGCQAPVRAHQSSENTTKRKGIVTCLSLAKVVVQP</sequence>
<comment type="caution">
    <text evidence="1">The sequence shown here is derived from an EMBL/GenBank/DDBJ whole genome shotgun (WGS) entry which is preliminary data.</text>
</comment>